<evidence type="ECO:0000256" key="2">
    <source>
        <dbReference type="ARBA" id="ARBA00023125"/>
    </source>
</evidence>
<comment type="caution">
    <text evidence="5">The sequence shown here is derived from an EMBL/GenBank/DDBJ whole genome shotgun (WGS) entry which is preliminary data.</text>
</comment>
<evidence type="ECO:0000313" key="6">
    <source>
        <dbReference type="Proteomes" id="UP001320898"/>
    </source>
</evidence>
<keyword evidence="2" id="KW-0238">DNA-binding</keyword>
<evidence type="ECO:0000259" key="4">
    <source>
        <dbReference type="PROSITE" id="PS01124"/>
    </source>
</evidence>
<proteinExistence type="predicted"/>
<sequence>MKYVEFTRVPTLRPIVEAVRGDVGSAGIHRAFSLQGLDPDLVFRPNAVLPLRDLIGLFERFARERGDTTFGFFAARSIRPDAFGLFVAYALQAQDLRSAIDRVRRGVPLHQGGTTMALAEKGDRAIWSYRVDLPLTTGRHHHALHVLWQMSELMTAYLGARPYLCEVGIEAPAYGPPGSLETEFAAPVRWSRQTNYLAFPASLLHETAYPPIGDTAPLTYLDLIRYMRTRPPQSDAGKTEAALRFCLDHGDTTIEAVAKYLNTGARTLQRRLHSEGLGFRDVLENVRRTRARELLADTTLPLGRIALLLGYSDPSHFTRAYRRWYGHPPVRDRSVLERAPPSAR</sequence>
<dbReference type="InterPro" id="IPR018060">
    <property type="entry name" value="HTH_AraC"/>
</dbReference>
<reference evidence="5 6" key="1">
    <citation type="submission" date="2022-04" db="EMBL/GenBank/DDBJ databases">
        <authorList>
            <person name="Ye Y.-Q."/>
            <person name="Du Z.-J."/>
        </authorList>
    </citation>
    <scope>NUCLEOTIDE SEQUENCE [LARGE SCALE GENOMIC DNA]</scope>
    <source>
        <strain evidence="5 6">A6E488</strain>
    </source>
</reference>
<dbReference type="GO" id="GO:0000976">
    <property type="term" value="F:transcription cis-regulatory region binding"/>
    <property type="evidence" value="ECO:0007669"/>
    <property type="project" value="TreeGrafter"/>
</dbReference>
<protein>
    <submittedName>
        <fullName evidence="5">AraC family transcriptional regulator</fullName>
    </submittedName>
</protein>
<evidence type="ECO:0000256" key="1">
    <source>
        <dbReference type="ARBA" id="ARBA00023015"/>
    </source>
</evidence>
<dbReference type="InterPro" id="IPR032687">
    <property type="entry name" value="AraC-type_N"/>
</dbReference>
<dbReference type="Proteomes" id="UP001320898">
    <property type="component" value="Unassembled WGS sequence"/>
</dbReference>
<dbReference type="GO" id="GO:0003700">
    <property type="term" value="F:DNA-binding transcription factor activity"/>
    <property type="evidence" value="ECO:0007669"/>
    <property type="project" value="InterPro"/>
</dbReference>
<dbReference type="Pfam" id="PF12625">
    <property type="entry name" value="Arabinose_bd"/>
    <property type="match status" value="1"/>
</dbReference>
<keyword evidence="6" id="KW-1185">Reference proteome</keyword>
<dbReference type="Gene3D" id="1.10.10.60">
    <property type="entry name" value="Homeodomain-like"/>
    <property type="match status" value="1"/>
</dbReference>
<evidence type="ECO:0000313" key="5">
    <source>
        <dbReference type="EMBL" id="MCT8973877.1"/>
    </source>
</evidence>
<dbReference type="GO" id="GO:0005829">
    <property type="term" value="C:cytosol"/>
    <property type="evidence" value="ECO:0007669"/>
    <property type="project" value="TreeGrafter"/>
</dbReference>
<dbReference type="RefSeq" id="WP_261617457.1">
    <property type="nucleotide sequence ID" value="NZ_JALIDZ010000009.1"/>
</dbReference>
<dbReference type="Pfam" id="PF12833">
    <property type="entry name" value="HTH_18"/>
    <property type="match status" value="1"/>
</dbReference>
<dbReference type="SUPFAM" id="SSF46689">
    <property type="entry name" value="Homeodomain-like"/>
    <property type="match status" value="1"/>
</dbReference>
<dbReference type="EMBL" id="JALIDZ010000009">
    <property type="protein sequence ID" value="MCT8973877.1"/>
    <property type="molecule type" value="Genomic_DNA"/>
</dbReference>
<organism evidence="5 6">
    <name type="scientific">Microbaculum marinisediminis</name>
    <dbReference type="NCBI Taxonomy" id="2931392"/>
    <lineage>
        <taxon>Bacteria</taxon>
        <taxon>Pseudomonadati</taxon>
        <taxon>Pseudomonadota</taxon>
        <taxon>Alphaproteobacteria</taxon>
        <taxon>Hyphomicrobiales</taxon>
        <taxon>Tepidamorphaceae</taxon>
        <taxon>Microbaculum</taxon>
    </lineage>
</organism>
<dbReference type="PANTHER" id="PTHR47894:SF4">
    <property type="entry name" value="HTH-TYPE TRANSCRIPTIONAL REGULATOR GADX"/>
    <property type="match status" value="1"/>
</dbReference>
<feature type="domain" description="HTH araC/xylS-type" evidence="4">
    <location>
        <begin position="237"/>
        <end position="335"/>
    </location>
</feature>
<dbReference type="SMART" id="SM00342">
    <property type="entry name" value="HTH_ARAC"/>
    <property type="match status" value="1"/>
</dbReference>
<dbReference type="AlphaFoldDB" id="A0AAW5R112"/>
<name>A0AAW5R112_9HYPH</name>
<dbReference type="InterPro" id="IPR009057">
    <property type="entry name" value="Homeodomain-like_sf"/>
</dbReference>
<keyword evidence="1" id="KW-0805">Transcription regulation</keyword>
<evidence type="ECO:0000256" key="3">
    <source>
        <dbReference type="ARBA" id="ARBA00023163"/>
    </source>
</evidence>
<gene>
    <name evidence="5" type="ORF">MUB46_18580</name>
</gene>
<accession>A0AAW5R112</accession>
<dbReference type="PROSITE" id="PS01124">
    <property type="entry name" value="HTH_ARAC_FAMILY_2"/>
    <property type="match status" value="1"/>
</dbReference>
<keyword evidence="3" id="KW-0804">Transcription</keyword>
<dbReference type="PANTHER" id="PTHR47894">
    <property type="entry name" value="HTH-TYPE TRANSCRIPTIONAL REGULATOR GADX"/>
    <property type="match status" value="1"/>
</dbReference>